<dbReference type="Pfam" id="PF09335">
    <property type="entry name" value="VTT_dom"/>
    <property type="match status" value="1"/>
</dbReference>
<feature type="transmembrane region" description="Helical" evidence="9">
    <location>
        <begin position="48"/>
        <end position="67"/>
    </location>
</feature>
<feature type="transmembrane region" description="Helical" evidence="9">
    <location>
        <begin position="163"/>
        <end position="182"/>
    </location>
</feature>
<dbReference type="InterPro" id="IPR006258">
    <property type="entry name" value="Lipoamide_DH"/>
</dbReference>
<keyword evidence="9" id="KW-0812">Transmembrane</keyword>
<comment type="similarity">
    <text evidence="1 8">Belongs to the class-I pyridine nucleotide-disulfide oxidoreductase family.</text>
</comment>
<evidence type="ECO:0000256" key="2">
    <source>
        <dbReference type="ARBA" id="ARBA00022630"/>
    </source>
</evidence>
<evidence type="ECO:0000259" key="12">
    <source>
        <dbReference type="Pfam" id="PF09335"/>
    </source>
</evidence>
<dbReference type="EC" id="1.8.1.4" evidence="8"/>
<dbReference type="PRINTS" id="PR00411">
    <property type="entry name" value="PNDRDTASEI"/>
</dbReference>
<feature type="transmembrane region" description="Helical" evidence="9">
    <location>
        <begin position="79"/>
        <end position="103"/>
    </location>
</feature>
<dbReference type="InterPro" id="IPR032816">
    <property type="entry name" value="VTT_dom"/>
</dbReference>
<dbReference type="NCBIfam" id="TIGR01350">
    <property type="entry name" value="lipoamide_DH"/>
    <property type="match status" value="1"/>
</dbReference>
<keyword evidence="5 8" id="KW-0560">Oxidoreductase</keyword>
<evidence type="ECO:0000259" key="10">
    <source>
        <dbReference type="Pfam" id="PF02852"/>
    </source>
</evidence>
<dbReference type="InterPro" id="IPR012999">
    <property type="entry name" value="Pyr_OxRdtase_I_AS"/>
</dbReference>
<dbReference type="GO" id="GO:0003955">
    <property type="term" value="F:NAD(P)H dehydrogenase (quinone) activity"/>
    <property type="evidence" value="ECO:0007669"/>
    <property type="project" value="TreeGrafter"/>
</dbReference>
<feature type="domain" description="Pyridine nucleotide-disulphide oxidoreductase dimerisation" evidence="10">
    <location>
        <begin position="577"/>
        <end position="684"/>
    </location>
</feature>
<dbReference type="AlphaFoldDB" id="A0A9E8KQB1"/>
<dbReference type="GO" id="GO:0004148">
    <property type="term" value="F:dihydrolipoyl dehydrogenase (NADH) activity"/>
    <property type="evidence" value="ECO:0007669"/>
    <property type="project" value="UniProtKB-EC"/>
</dbReference>
<organism evidence="13 14">
    <name type="scientific">Alkalimarinus sediminis</name>
    <dbReference type="NCBI Taxonomy" id="1632866"/>
    <lineage>
        <taxon>Bacteria</taxon>
        <taxon>Pseudomonadati</taxon>
        <taxon>Pseudomonadota</taxon>
        <taxon>Gammaproteobacteria</taxon>
        <taxon>Alteromonadales</taxon>
        <taxon>Alteromonadaceae</taxon>
        <taxon>Alkalimarinus</taxon>
    </lineage>
</organism>
<proteinExistence type="inferred from homology"/>
<dbReference type="PRINTS" id="PR00368">
    <property type="entry name" value="FADPNR"/>
</dbReference>
<feature type="domain" description="FAD/NAD(P)-binding" evidence="11">
    <location>
        <begin position="239"/>
        <end position="555"/>
    </location>
</feature>
<protein>
    <recommendedName>
        <fullName evidence="8">Dihydrolipoyl dehydrogenase</fullName>
        <ecNumber evidence="8">1.8.1.4</ecNumber>
    </recommendedName>
</protein>
<keyword evidence="4" id="KW-0521">NADP</keyword>
<evidence type="ECO:0000256" key="4">
    <source>
        <dbReference type="ARBA" id="ARBA00022857"/>
    </source>
</evidence>
<dbReference type="InterPro" id="IPR016156">
    <property type="entry name" value="FAD/NAD-linked_Rdtase_dimer_sf"/>
</dbReference>
<dbReference type="PANTHER" id="PTHR43014">
    <property type="entry name" value="MERCURIC REDUCTASE"/>
    <property type="match status" value="1"/>
</dbReference>
<keyword evidence="2 8" id="KW-0285">Flavoprotein</keyword>
<evidence type="ECO:0000256" key="9">
    <source>
        <dbReference type="SAM" id="Phobius"/>
    </source>
</evidence>
<name>A0A9E8KQB1_9ALTE</name>
<comment type="cofactor">
    <cofactor evidence="8">
        <name>FAD</name>
        <dbReference type="ChEBI" id="CHEBI:57692"/>
    </cofactor>
    <text evidence="8">Binds 1 FAD per subunit.</text>
</comment>
<feature type="transmembrane region" description="Helical" evidence="9">
    <location>
        <begin position="7"/>
        <end position="28"/>
    </location>
</feature>
<dbReference type="Proteomes" id="UP001164472">
    <property type="component" value="Chromosome"/>
</dbReference>
<comment type="catalytic activity">
    <reaction evidence="8">
        <text>N(6)-[(R)-dihydrolipoyl]-L-lysyl-[protein] + NAD(+) = N(6)-[(R)-lipoyl]-L-lysyl-[protein] + NADH + H(+)</text>
        <dbReference type="Rhea" id="RHEA:15045"/>
        <dbReference type="Rhea" id="RHEA-COMP:10474"/>
        <dbReference type="Rhea" id="RHEA-COMP:10475"/>
        <dbReference type="ChEBI" id="CHEBI:15378"/>
        <dbReference type="ChEBI" id="CHEBI:57540"/>
        <dbReference type="ChEBI" id="CHEBI:57945"/>
        <dbReference type="ChEBI" id="CHEBI:83099"/>
        <dbReference type="ChEBI" id="CHEBI:83100"/>
        <dbReference type="EC" id="1.8.1.4"/>
    </reaction>
</comment>
<feature type="domain" description="VTT" evidence="12">
    <location>
        <begin position="71"/>
        <end position="184"/>
    </location>
</feature>
<dbReference type="PROSITE" id="PS00076">
    <property type="entry name" value="PYRIDINE_REDOX_1"/>
    <property type="match status" value="1"/>
</dbReference>
<dbReference type="Pfam" id="PF02852">
    <property type="entry name" value="Pyr_redox_dim"/>
    <property type="match status" value="1"/>
</dbReference>
<evidence type="ECO:0000259" key="11">
    <source>
        <dbReference type="Pfam" id="PF07992"/>
    </source>
</evidence>
<keyword evidence="9" id="KW-0472">Membrane</keyword>
<evidence type="ECO:0000256" key="8">
    <source>
        <dbReference type="RuleBase" id="RU003692"/>
    </source>
</evidence>
<dbReference type="FunFam" id="3.30.390.30:FF:000001">
    <property type="entry name" value="Dihydrolipoyl dehydrogenase"/>
    <property type="match status" value="1"/>
</dbReference>
<dbReference type="InterPro" id="IPR004099">
    <property type="entry name" value="Pyr_nucl-diS_OxRdtase_dimer"/>
</dbReference>
<evidence type="ECO:0000256" key="6">
    <source>
        <dbReference type="ARBA" id="ARBA00023157"/>
    </source>
</evidence>
<evidence type="ECO:0000313" key="14">
    <source>
        <dbReference type="Proteomes" id="UP001164472"/>
    </source>
</evidence>
<keyword evidence="6" id="KW-1015">Disulfide bond</keyword>
<dbReference type="Gene3D" id="3.50.50.60">
    <property type="entry name" value="FAD/NAD(P)-binding domain"/>
    <property type="match status" value="2"/>
</dbReference>
<dbReference type="RefSeq" id="WP_251812126.1">
    <property type="nucleotide sequence ID" value="NZ_CP101527.1"/>
</dbReference>
<dbReference type="SUPFAM" id="SSF51905">
    <property type="entry name" value="FAD/NAD(P)-binding domain"/>
    <property type="match status" value="1"/>
</dbReference>
<evidence type="ECO:0000256" key="1">
    <source>
        <dbReference type="ARBA" id="ARBA00007532"/>
    </source>
</evidence>
<evidence type="ECO:0000256" key="7">
    <source>
        <dbReference type="ARBA" id="ARBA00023284"/>
    </source>
</evidence>
<feature type="transmembrane region" description="Helical" evidence="9">
    <location>
        <begin position="194"/>
        <end position="214"/>
    </location>
</feature>
<feature type="transmembrane region" description="Helical" evidence="9">
    <location>
        <begin position="133"/>
        <end position="156"/>
    </location>
</feature>
<keyword evidence="9" id="KW-1133">Transmembrane helix</keyword>
<dbReference type="InterPro" id="IPR023753">
    <property type="entry name" value="FAD/NAD-binding_dom"/>
</dbReference>
<keyword evidence="8" id="KW-0520">NAD</keyword>
<dbReference type="EMBL" id="CP101527">
    <property type="protein sequence ID" value="UZW76238.1"/>
    <property type="molecule type" value="Genomic_DNA"/>
</dbReference>
<dbReference type="GO" id="GO:0005886">
    <property type="term" value="C:plasma membrane"/>
    <property type="evidence" value="ECO:0007669"/>
    <property type="project" value="UniProtKB-ARBA"/>
</dbReference>
<sequence length="720" mass="79002">MSKSKLVLASIIAVAIAAFLFFDVSQYMTLDYFKSQQAELEQYVEANFGQSVALFFVIYVIVTALSLPGAAVMTLVAGALFGLLNGLIVVSFASTLGATLALLTSRYLLRDSIQAKFSSQLDSINAGIEKEGAFYLFTLRLVPVVPFFVINLVMGLTKIPVRTFFWVSQVGMLAGTAVYVNAGTQLASIDSLSGILSPGIIFSFVLLGLFPLITKRILAAIKSKKVLTAYPKPSSFDEDIVVIGAGSAGLVTSYIAAAVKANVTLIERHKMGGDCLNTGCVPSKALIRSGKFIADTKRSKDLGFESASVNFNFADVMERVQRIVKTVEPHDSVERYTNLGVNVIEGEAKITSPYTVEVNGKTLVTRNIVIATGARPFVPPIKGIDKVDYLTSDNVWDIREQPKRLIVLGGGPIGCELTQAFARLGSEVTQVEMHNRLMIREDEDVSELVQERFLKEGVKVLTNHQAVEFIVENGEQVLICQHNGAEVKLPFDKVLVAVGRAANISGFGLETLGIPTTRVKTVEVNEYLETKFPNIYAVGDVAGPFQFTHTAAHQAWYAAVNALFGKFKKFKVDYSVIPWATFTEPEVARVGLNEQEAIEKNIPYEVTKFDVAELDRAIADEEAHGFIKVLTVPGKDKILGATIVGEQAGDLIAEYVMAMKHNLGLNKILGTIHIYPTLAEMNKYAAGEWKRAHKPEKLLNWVEKFHRWQRGDKSNRPSRF</sequence>
<keyword evidence="7 8" id="KW-0676">Redox-active center</keyword>
<dbReference type="KEGG" id="asem:NNL22_06560"/>
<reference evidence="13" key="1">
    <citation type="submission" date="2022-07" db="EMBL/GenBank/DDBJ databases">
        <title>Alkalimarinus sp. nov., isolated from gut of a Alitta virens.</title>
        <authorList>
            <person name="Yang A.I."/>
            <person name="Shin N.-R."/>
        </authorList>
    </citation>
    <scope>NUCLEOTIDE SEQUENCE</scope>
    <source>
        <strain evidence="13">FA028</strain>
    </source>
</reference>
<dbReference type="InterPro" id="IPR036188">
    <property type="entry name" value="FAD/NAD-bd_sf"/>
</dbReference>
<dbReference type="PANTHER" id="PTHR43014:SF2">
    <property type="entry name" value="MERCURIC REDUCTASE"/>
    <property type="match status" value="1"/>
</dbReference>
<evidence type="ECO:0000256" key="3">
    <source>
        <dbReference type="ARBA" id="ARBA00022827"/>
    </source>
</evidence>
<dbReference type="GO" id="GO:0050660">
    <property type="term" value="F:flavin adenine dinucleotide binding"/>
    <property type="evidence" value="ECO:0007669"/>
    <property type="project" value="InterPro"/>
</dbReference>
<accession>A0A9E8KQB1</accession>
<keyword evidence="3 8" id="KW-0274">FAD</keyword>
<dbReference type="Gene3D" id="3.30.390.30">
    <property type="match status" value="1"/>
</dbReference>
<dbReference type="Pfam" id="PF07992">
    <property type="entry name" value="Pyr_redox_2"/>
    <property type="match status" value="1"/>
</dbReference>
<evidence type="ECO:0000313" key="13">
    <source>
        <dbReference type="EMBL" id="UZW76238.1"/>
    </source>
</evidence>
<keyword evidence="14" id="KW-1185">Reference proteome</keyword>
<gene>
    <name evidence="13" type="primary">lpdA</name>
    <name evidence="13" type="ORF">NNL22_06560</name>
</gene>
<dbReference type="SUPFAM" id="SSF55424">
    <property type="entry name" value="FAD/NAD-linked reductases, dimerisation (C-terminal) domain"/>
    <property type="match status" value="1"/>
</dbReference>
<comment type="miscellaneous">
    <text evidence="8">The active site is a redox-active disulfide bond.</text>
</comment>
<evidence type="ECO:0000256" key="5">
    <source>
        <dbReference type="ARBA" id="ARBA00023002"/>
    </source>
</evidence>